<dbReference type="GO" id="GO:0055085">
    <property type="term" value="P:transmembrane transport"/>
    <property type="evidence" value="ECO:0007669"/>
    <property type="project" value="InterPro"/>
</dbReference>
<dbReference type="RefSeq" id="WP_095611005.1">
    <property type="nucleotide sequence ID" value="NZ_NMPM01000042.1"/>
</dbReference>
<feature type="chain" id="PRO_5012471730" evidence="5">
    <location>
        <begin position="26"/>
        <end position="385"/>
    </location>
</feature>
<dbReference type="Proteomes" id="UP000218332">
    <property type="component" value="Unassembled WGS sequence"/>
</dbReference>
<feature type="binding site" evidence="2">
    <location>
        <position position="181"/>
    </location>
    <ligand>
        <name>substrate</name>
    </ligand>
</feature>
<protein>
    <submittedName>
        <fullName evidence="6">ABC transporter substrate-binding protein</fullName>
    </submittedName>
</protein>
<dbReference type="SUPFAM" id="SSF53850">
    <property type="entry name" value="Periplasmic binding protein-like II"/>
    <property type="match status" value="1"/>
</dbReference>
<feature type="binding site" evidence="3">
    <location>
        <position position="239"/>
    </location>
    <ligand>
        <name>substrate</name>
    </ligand>
</feature>
<feature type="signal peptide" evidence="5">
    <location>
        <begin position="1"/>
        <end position="25"/>
    </location>
</feature>
<dbReference type="Gene3D" id="3.40.190.10">
    <property type="entry name" value="Periplasmic binding protein-like II"/>
    <property type="match status" value="1"/>
</dbReference>
<feature type="binding site" evidence="3">
    <location>
        <position position="265"/>
    </location>
    <ligand>
        <name>substrate</name>
    </ligand>
</feature>
<evidence type="ECO:0000256" key="1">
    <source>
        <dbReference type="ARBA" id="ARBA00022729"/>
    </source>
</evidence>
<feature type="region of interest" description="Disordered" evidence="4">
    <location>
        <begin position="27"/>
        <end position="53"/>
    </location>
</feature>
<keyword evidence="1 5" id="KW-0732">Signal</keyword>
<dbReference type="PANTHER" id="PTHR33376">
    <property type="match status" value="1"/>
</dbReference>
<dbReference type="InterPro" id="IPR026289">
    <property type="entry name" value="SBP_TakP-like"/>
</dbReference>
<accession>A0A2A2I3J9</accession>
<proteinExistence type="predicted"/>
<dbReference type="PROSITE" id="PS51257">
    <property type="entry name" value="PROKAR_LIPOPROTEIN"/>
    <property type="match status" value="1"/>
</dbReference>
<dbReference type="InterPro" id="IPR038404">
    <property type="entry name" value="TRAP_DctP_sf"/>
</dbReference>
<comment type="caution">
    <text evidence="6">The sequence shown here is derived from an EMBL/GenBank/DDBJ whole genome shotgun (WGS) entry which is preliminary data.</text>
</comment>
<organism evidence="6 7">
    <name type="scientific">Tamilnaduibacter salinus</name>
    <dbReference type="NCBI Taxonomy" id="1484056"/>
    <lineage>
        <taxon>Bacteria</taxon>
        <taxon>Pseudomonadati</taxon>
        <taxon>Pseudomonadota</taxon>
        <taxon>Gammaproteobacteria</taxon>
        <taxon>Pseudomonadales</taxon>
        <taxon>Marinobacteraceae</taxon>
        <taxon>Tamilnaduibacter</taxon>
    </lineage>
</organism>
<feature type="binding site" evidence="3">
    <location>
        <position position="240"/>
    </location>
    <ligand>
        <name>Na(+)</name>
        <dbReference type="ChEBI" id="CHEBI:29101"/>
    </ligand>
</feature>
<dbReference type="InterPro" id="IPR018389">
    <property type="entry name" value="DctP_fam"/>
</dbReference>
<dbReference type="NCBIfam" id="NF037995">
    <property type="entry name" value="TRAP_S1"/>
    <property type="match status" value="1"/>
</dbReference>
<gene>
    <name evidence="6" type="ORF">CF392_08380</name>
</gene>
<name>A0A2A2I3J9_9GAMM</name>
<evidence type="ECO:0000313" key="6">
    <source>
        <dbReference type="EMBL" id="PAV25978.1"/>
    </source>
</evidence>
<dbReference type="Pfam" id="PF03480">
    <property type="entry name" value="DctP"/>
    <property type="match status" value="1"/>
</dbReference>
<dbReference type="EMBL" id="NMPM01000042">
    <property type="protein sequence ID" value="PAV25978.1"/>
    <property type="molecule type" value="Genomic_DNA"/>
</dbReference>
<dbReference type="GO" id="GO:0031317">
    <property type="term" value="C:tripartite ATP-independent periplasmic transporter complex"/>
    <property type="evidence" value="ECO:0007669"/>
    <property type="project" value="InterPro"/>
</dbReference>
<reference evidence="6 7" key="1">
    <citation type="submission" date="2017-07" db="EMBL/GenBank/DDBJ databases">
        <title>Tamlnaduibacter salinus (Mi-7) genome sequencing.</title>
        <authorList>
            <person name="Verma A."/>
            <person name="Krishnamurthi S."/>
        </authorList>
    </citation>
    <scope>NUCLEOTIDE SEQUENCE [LARGE SCALE GENOMIC DNA]</scope>
    <source>
        <strain evidence="6 7">Mi-7</strain>
    </source>
</reference>
<evidence type="ECO:0000256" key="5">
    <source>
        <dbReference type="SAM" id="SignalP"/>
    </source>
</evidence>
<dbReference type="PIRSF" id="PIRSF039026">
    <property type="entry name" value="SiaP"/>
    <property type="match status" value="1"/>
</dbReference>
<evidence type="ECO:0000256" key="3">
    <source>
        <dbReference type="PIRSR" id="PIRSR039026-2"/>
    </source>
</evidence>
<dbReference type="GO" id="GO:0046872">
    <property type="term" value="F:metal ion binding"/>
    <property type="evidence" value="ECO:0007669"/>
    <property type="project" value="UniProtKB-KW"/>
</dbReference>
<dbReference type="AlphaFoldDB" id="A0A2A2I3J9"/>
<evidence type="ECO:0000256" key="4">
    <source>
        <dbReference type="SAM" id="MobiDB-lite"/>
    </source>
</evidence>
<dbReference type="PANTHER" id="PTHR33376:SF5">
    <property type="entry name" value="EXTRACYTOPLASMIC SOLUTE RECEPTOR PROTEIN"/>
    <property type="match status" value="1"/>
</dbReference>
<dbReference type="CDD" id="cd13604">
    <property type="entry name" value="PBP2_TRAP_ketoacid_lactate_like"/>
    <property type="match status" value="1"/>
</dbReference>
<sequence length="385" mass="42000">MTTRVLMTSLLVGSLSLGLAGCSGGADNGETTGSNQSSEDGTTSTEMASGDSGEKTYEWKLVTTWPKNFPGLGTAPERLADNLREMTDGQIDITVYGAGDLVPALEVFSAVSQGTAEMGHGAGYYWKGKVPAAQFFSTVPFGLTAQEYNGWMFYGGGLELYREAYEPFGVIPWPGGNTGVQMGGWFNKEINSVEDLKGLKMRIPGIGGDVLEKAGGTPVNLPGGEIFTALQTGTIDATEWVGPYNDLSFGLHQIAEYYYYPGWHEPGTALELIVNEEAYNSLPDHLQKTVDIAVREMNADMLAEYTARNNEALKELVDEKGVKLRRFPDDALKRLRNMSEEAVKALAEKDDMAAKAYESYKSFRDKVVPYTEISEQTYIEARSAE</sequence>
<keyword evidence="7" id="KW-1185">Reference proteome</keyword>
<feature type="compositionally biased region" description="Polar residues" evidence="4">
    <location>
        <begin position="29"/>
        <end position="47"/>
    </location>
</feature>
<keyword evidence="3" id="KW-0479">Metal-binding</keyword>
<evidence type="ECO:0000256" key="2">
    <source>
        <dbReference type="PIRSR" id="PIRSR039026-1"/>
    </source>
</evidence>
<dbReference type="Gene3D" id="3.40.190.170">
    <property type="entry name" value="Bacterial extracellular solute-binding protein, family 7"/>
    <property type="match status" value="1"/>
</dbReference>
<feature type="binding site" evidence="2">
    <location>
        <position position="202"/>
    </location>
    <ligand>
        <name>substrate</name>
    </ligand>
</feature>
<evidence type="ECO:0000313" key="7">
    <source>
        <dbReference type="Proteomes" id="UP000218332"/>
    </source>
</evidence>